<dbReference type="Pfam" id="PF18884">
    <property type="entry name" value="TSP3_bac"/>
    <property type="match status" value="1"/>
</dbReference>
<dbReference type="InterPro" id="IPR013783">
    <property type="entry name" value="Ig-like_fold"/>
</dbReference>
<feature type="domain" description="PA14" evidence="5">
    <location>
        <begin position="385"/>
        <end position="539"/>
    </location>
</feature>
<dbReference type="PROSITE" id="PS51820">
    <property type="entry name" value="PA14"/>
    <property type="match status" value="3"/>
</dbReference>
<dbReference type="SUPFAM" id="SSF49313">
    <property type="entry name" value="Cadherin-like"/>
    <property type="match status" value="1"/>
</dbReference>
<keyword evidence="3" id="KW-0732">Signal</keyword>
<dbReference type="InterPro" id="IPR010895">
    <property type="entry name" value="CHRD"/>
</dbReference>
<keyword evidence="4" id="KW-0106">Calcium</keyword>
<dbReference type="GO" id="GO:0005509">
    <property type="term" value="F:calcium ion binding"/>
    <property type="evidence" value="ECO:0007669"/>
    <property type="project" value="InterPro"/>
</dbReference>
<dbReference type="InterPro" id="IPR037524">
    <property type="entry name" value="PA14/GLEYA"/>
</dbReference>
<reference evidence="6 7" key="1">
    <citation type="submission" date="2020-08" db="EMBL/GenBank/DDBJ databases">
        <title>Genomic Encyclopedia of Type Strains, Phase IV (KMG-IV): sequencing the most valuable type-strain genomes for metagenomic binning, comparative biology and taxonomic classification.</title>
        <authorList>
            <person name="Goeker M."/>
        </authorList>
    </citation>
    <scope>NUCLEOTIDE SEQUENCE [LARGE SCALE GENOMIC DNA]</scope>
    <source>
        <strain evidence="6 7">DSM 12252</strain>
    </source>
</reference>
<evidence type="ECO:0000256" key="4">
    <source>
        <dbReference type="ARBA" id="ARBA00022837"/>
    </source>
</evidence>
<dbReference type="Gene3D" id="2.60.120.1560">
    <property type="match status" value="1"/>
</dbReference>
<organism evidence="6 7">
    <name type="scientific">Prosthecobacter vanneervenii</name>
    <dbReference type="NCBI Taxonomy" id="48466"/>
    <lineage>
        <taxon>Bacteria</taxon>
        <taxon>Pseudomonadati</taxon>
        <taxon>Verrucomicrobiota</taxon>
        <taxon>Verrucomicrobiia</taxon>
        <taxon>Verrucomicrobiales</taxon>
        <taxon>Verrucomicrobiaceae</taxon>
        <taxon>Prosthecobacter</taxon>
    </lineage>
</organism>
<dbReference type="InterPro" id="IPR015919">
    <property type="entry name" value="Cadherin-like_sf"/>
</dbReference>
<dbReference type="Pfam" id="PF07452">
    <property type="entry name" value="CHRD"/>
    <property type="match status" value="1"/>
</dbReference>
<dbReference type="Gene3D" id="2.60.40.2030">
    <property type="match status" value="1"/>
</dbReference>
<comment type="subcellular location">
    <subcellularLocation>
        <location evidence="1">Secreted</location>
    </subcellularLocation>
</comment>
<protein>
    <submittedName>
        <fullName evidence="6">Uncharacterized protein (DUF1800 family)</fullName>
    </submittedName>
</protein>
<keyword evidence="7" id="KW-1185">Reference proteome</keyword>
<dbReference type="SUPFAM" id="SSF56988">
    <property type="entry name" value="Anthrax protective antigen"/>
    <property type="match status" value="3"/>
</dbReference>
<dbReference type="Pfam" id="PF07691">
    <property type="entry name" value="PA14"/>
    <property type="match status" value="3"/>
</dbReference>
<dbReference type="InterPro" id="IPR014917">
    <property type="entry name" value="DUF1800"/>
</dbReference>
<dbReference type="Proteomes" id="UP000590740">
    <property type="component" value="Unassembled WGS sequence"/>
</dbReference>
<sequence length="2102" mass="220441">MNITKAVWKSLYGVTDAQINDSAWLAKDDDGDGMSNSAEITAGTNPFQAGSILKISSMTMPNPTTVSMTIPTQTGKLYVLQSSNTLASTNWSAITPNVQVIGNGATQTLTAPASGTSTFYRVLVQDVDSSGDQVGDWAKNLLGYSAGAPIGSQSSYDHTTLATSLLTQNVVSLKATDSSTTQPSDATTPAGDVGIITITRSGYNLLAPITVPLSKSGSAVEGVDYATVPSTVTFPAGVNSVDIKITPVYNANRLTSCAMTLTAGPPGSAGASGNYTLSSLSISAGVTINPSGNPTGTGLTGNYFVGASSTYSSNVNFGGNTASYTFTKLTSTTGTAVITYTGTTGFSTTSPNNRVNLTFTAGALSGGTYDGIKTITATSGQTITVSITGAAVPNSQGSSTACVLNPPVVTRLDPTVAFSWLYGSPNGTNLVAQDNYSVAWDGYLAPSTAGTYVFQLDADDKARVLLDTGSGLTQILENGWDTAATGTFKQSGSFSLSIPAAPANRYHIRVEFVETTGNAKCKFQWQINGGTFANIPSTNIYTNNTASTAGWAASYYANTTFTAPAAGTQTDSAITNGNNGDWGAGSPDPLIFHNYFCCRWTGQILPQYSETYTIVVNADDTAKLWISGQPMTLRRLTNDSPSVTYTYTQNSSTNGTIVLPYTSAAINVGDVIPLKFTSGNLSTSYNISLPYTVTAVTAGTNFTVALTGTSLPASGTGSCSIDSSNLPVDWSVYTGADRYVTIPLQAGVLYDIKLETCEFTSAAGATLSWYSPSQSKQAIPTARLFPTMTGQTPRAGDPPAGPPAITSPTNLVTMLNSGSPFNLTLTASNGAGSFTASGLPSWLTLSNGVLSGTPTQAGIYQFTVTASNGAGSTSAVITVQVEDSGGQFTRELWTTGVAGASLNDVPWSTAATTTNTITSAEDNTTSYGANTGERLRGYFTPTVTGNYYFWLSAANVAELWISNDEEPVNKVRRAYVTGPTGTSTRTWNTATSQKSGWLSLIAGQPYYIEVLHNTGASGASNNLSVGWYLDPTGNSAAIANGSGPAAATTGGVMPGYVLSPWDNPPTTTTPGTLYITNLQGAAGLSGITGSGGAFIRVSGSTGVVHVNYAGLTSGSTSRKIYAAQTGGNPPVVLFDFDAQDRNYPTQRTSDGGYTWNMQASDLTALANGTVFVSIATVNNTGGELTGTFGLVPGSQTAPALPSYPSWTDDHATDAGAVRFLTQATFGPSPSDITYVEANGYRNWIENQFGLTATRNVPYILANLSNDPQNPYPSSLFFNSWWKNSVTASDQLRQRVAFALSEILVVSDVGPLNNNGRILADYYDNLVDSCFGNYRDILKQVTLTPAMGLYLDMLQNDIGNDSTGIHPNENYAREIMQLFSIGLYRLWPDGSLILDSSGNAVPTYDQSVITGMARVFTGWTWGQAMSGGRLPTNFYPSSNYLDPMVLVPSHHEPGKKILLDNVVIPPVTVSFVNDYSRDPNPNPITIQSTDPVLGAGNLVSTSITNSYDLNGLRDLESALDSIINNSAIGPYICRQLIQRLVTSNPKPEYVHRVVRAFNGERNVDGVATGVRGDMKEVIRAILLDYEARSTTAAANVGFGKQREPLLRLTGPARTFPATGFAGSTYRQLGYQQILITTPTAHKLTNGDTILLDTFVDGGASTTNLPSVGGYTVANTTPSYSTVSSSGVVTINSPGFQAGDTVTMQFTSGTLGTTSPYNTVRTYSVVTATTTSFTVNIGANSVSGNPSGNAFLPNNFTVNTTGISTPNYNGVTNTVTITASGYIAGHQLYVKFFNGSLAGAGYDGVYTITSATSSNFTITLPGSPPATSSGTAYIPRFTGGYNITTASNVSTISLQTNGNHNLNVGDSVWIDILVANSPTAAPSQVYTVASVPRPNQFTVTTTPAVTNGSQSTSGQAVYPLSIAQWTRSGNCTVQLGTWNMGYSQNDLTQTPLASTTVFNFFYPDYHYPGAMASAGMTVPEFQLTNDSNTMNLTNTVTGGFLSGGNTYGFQSFRSGGGSIPMDISPYMTAGQTSDAAIPTLVDTLATRLIGGALNSTARTAIINYVANTTNFPYTTGSPTTTQMRDRVRAIIHLIVTSAEYAIQK</sequence>
<comment type="caution">
    <text evidence="6">The sequence shown here is derived from an EMBL/GenBank/DDBJ whole genome shotgun (WGS) entry which is preliminary data.</text>
</comment>
<gene>
    <name evidence="6" type="ORF">HNQ65_001762</name>
</gene>
<dbReference type="SUPFAM" id="SSF141072">
    <property type="entry name" value="CalX-like"/>
    <property type="match status" value="1"/>
</dbReference>
<dbReference type="InterPro" id="IPR059100">
    <property type="entry name" value="TSP3_bac"/>
</dbReference>
<feature type="domain" description="PA14" evidence="5">
    <location>
        <begin position="546"/>
        <end position="783"/>
    </location>
</feature>
<dbReference type="GO" id="GO:0016020">
    <property type="term" value="C:membrane"/>
    <property type="evidence" value="ECO:0007669"/>
    <property type="project" value="InterPro"/>
</dbReference>
<evidence type="ECO:0000313" key="7">
    <source>
        <dbReference type="Proteomes" id="UP000590740"/>
    </source>
</evidence>
<evidence type="ECO:0000256" key="3">
    <source>
        <dbReference type="ARBA" id="ARBA00022729"/>
    </source>
</evidence>
<evidence type="ECO:0000256" key="1">
    <source>
        <dbReference type="ARBA" id="ARBA00004613"/>
    </source>
</evidence>
<name>A0A7W7Y9V8_9BACT</name>
<dbReference type="RefSeq" id="WP_184339122.1">
    <property type="nucleotide sequence ID" value="NZ_JACHIG010000003.1"/>
</dbReference>
<evidence type="ECO:0000313" key="6">
    <source>
        <dbReference type="EMBL" id="MBB5032185.1"/>
    </source>
</evidence>
<dbReference type="InterPro" id="IPR011658">
    <property type="entry name" value="PA14_dom"/>
</dbReference>
<evidence type="ECO:0000259" key="5">
    <source>
        <dbReference type="PROSITE" id="PS51820"/>
    </source>
</evidence>
<dbReference type="Pfam" id="PF08811">
    <property type="entry name" value="DUF1800"/>
    <property type="match status" value="1"/>
</dbReference>
<proteinExistence type="predicted"/>
<dbReference type="InterPro" id="IPR038081">
    <property type="entry name" value="CalX-like_sf"/>
</dbReference>
<keyword evidence="2" id="KW-0964">Secreted</keyword>
<dbReference type="Gene3D" id="3.90.182.10">
    <property type="entry name" value="Toxin - Anthrax Protective Antigen,domain 1"/>
    <property type="match status" value="2"/>
</dbReference>
<feature type="domain" description="PA14" evidence="5">
    <location>
        <begin position="883"/>
        <end position="1042"/>
    </location>
</feature>
<dbReference type="SMART" id="SM00758">
    <property type="entry name" value="PA14"/>
    <property type="match status" value="2"/>
</dbReference>
<dbReference type="Gene3D" id="2.60.40.10">
    <property type="entry name" value="Immunoglobulins"/>
    <property type="match status" value="1"/>
</dbReference>
<dbReference type="EMBL" id="JACHIG010000003">
    <property type="protein sequence ID" value="MBB5032185.1"/>
    <property type="molecule type" value="Genomic_DNA"/>
</dbReference>
<evidence type="ECO:0000256" key="2">
    <source>
        <dbReference type="ARBA" id="ARBA00022525"/>
    </source>
</evidence>
<accession>A0A7W7Y9V8</accession>